<dbReference type="Proteomes" id="UP000051681">
    <property type="component" value="Unassembled WGS sequence"/>
</dbReference>
<dbReference type="EMBL" id="CYSF01000018">
    <property type="protein sequence ID" value="CUH85943.1"/>
    <property type="molecule type" value="Genomic_DNA"/>
</dbReference>
<evidence type="ECO:0000313" key="1">
    <source>
        <dbReference type="EMBL" id="CUH85943.1"/>
    </source>
</evidence>
<evidence type="ECO:0000313" key="2">
    <source>
        <dbReference type="Proteomes" id="UP000051681"/>
    </source>
</evidence>
<accession>A0A0P1H503</accession>
<dbReference type="RefSeq" id="WP_058319989.1">
    <property type="nucleotide sequence ID" value="NZ_CYSF01000018.1"/>
</dbReference>
<gene>
    <name evidence="1" type="ORF">TM5383_03186</name>
</gene>
<sequence>MSEAISEPTFLQWQSVSALSNNHVSRVAAMIPVIGYLLLYNDQIADALEFSALAGGVDTFMLSSSQKLRLSFVGSCALLIANLGSIIGAPKVLNTASSDIQFAEQVIESYSLSEIQEIDRVVMSEAWVQRTPNALHDDYYVERRNAKNGLTLGYRFKKEFLIGRPNMRSNPSDYIRSISREWWAGQMHNSRALRYTCLSFAVSGFAMLVLPTLDILQAVLRALV</sequence>
<dbReference type="AlphaFoldDB" id="A0A0P1H503"/>
<keyword evidence="2" id="KW-1185">Reference proteome</keyword>
<dbReference type="OrthoDB" id="8255275at2"/>
<dbReference type="STRING" id="340021.TM5383_03186"/>
<proteinExistence type="predicted"/>
<organism evidence="1 2">
    <name type="scientific">Thalassovita mediterranea</name>
    <dbReference type="NCBI Taxonomy" id="340021"/>
    <lineage>
        <taxon>Bacteria</taxon>
        <taxon>Pseudomonadati</taxon>
        <taxon>Pseudomonadota</taxon>
        <taxon>Alphaproteobacteria</taxon>
        <taxon>Rhodobacterales</taxon>
        <taxon>Roseobacteraceae</taxon>
        <taxon>Thalassovita</taxon>
    </lineage>
</organism>
<reference evidence="1 2" key="1">
    <citation type="submission" date="2015-09" db="EMBL/GenBank/DDBJ databases">
        <authorList>
            <consortium name="Swine Surveillance"/>
        </authorList>
    </citation>
    <scope>NUCLEOTIDE SEQUENCE [LARGE SCALE GENOMIC DNA]</scope>
    <source>
        <strain evidence="1 2">CECT 8383</strain>
    </source>
</reference>
<name>A0A0P1H503_9RHOB</name>
<protein>
    <submittedName>
        <fullName evidence="1">Uncharacterized protein</fullName>
    </submittedName>
</protein>